<organism evidence="2 3">
    <name type="scientific">Mycobacterium paraterrae</name>
    <dbReference type="NCBI Taxonomy" id="577492"/>
    <lineage>
        <taxon>Bacteria</taxon>
        <taxon>Bacillati</taxon>
        <taxon>Actinomycetota</taxon>
        <taxon>Actinomycetes</taxon>
        <taxon>Mycobacteriales</taxon>
        <taxon>Mycobacteriaceae</taxon>
        <taxon>Mycobacterium</taxon>
    </lineage>
</organism>
<feature type="signal peptide" evidence="1">
    <location>
        <begin position="1"/>
        <end position="30"/>
    </location>
</feature>
<keyword evidence="1" id="KW-0732">Signal</keyword>
<dbReference type="EMBL" id="CP092488">
    <property type="protein sequence ID" value="UMB70148.1"/>
    <property type="molecule type" value="Genomic_DNA"/>
</dbReference>
<protein>
    <submittedName>
        <fullName evidence="2">Uncharacterized protein</fullName>
    </submittedName>
</protein>
<sequence length="487" mass="51035">MHRARVICAAAAAVGGIVGAAALPATVAVADPFDVAAYTIDPVGPETVTGLYNVTTAPPGVNESLQGYGLFDVLGDDSDDPVGRFSAYISTVPYLAFRVGTADQAIVSSETLYVSSDVPGYEDPTGIAPTEGTVIALTHSFGGFFSNLYTADGTTVTDILRTPFGDIDFSQLVNSLGFDAANVPSVLPDEITAISDPVITGVNGLPPLTIALQGYEAFQFGDDPDATFNAVQTTTTDGIGFHTEALLVTEETGTADSLPVGSIYNTVDFMNLSNVYSSIPQENGFDKVTDILIDTNTGQSLDLSLIFGWFNASAGLDDGSFLRPIELGDNVITAAPDSDFVFTGINGLPPGNVSIQGDGLFALYENGAESPTAIFGADVTTVQPMLYSFYTETLLVTDSMNSELPIGSVIDYTSYGFGFENLYTDLPGMGADGDNLITDIFSTPFGDMDLSFIYASLDASAGLTPAEGLASFADQPWLELFETVFSL</sequence>
<gene>
    <name evidence="2" type="ORF">MKK62_02065</name>
</gene>
<proteinExistence type="predicted"/>
<evidence type="ECO:0000313" key="3">
    <source>
        <dbReference type="Proteomes" id="UP001055336"/>
    </source>
</evidence>
<dbReference type="Proteomes" id="UP001055336">
    <property type="component" value="Chromosome"/>
</dbReference>
<reference evidence="2" key="1">
    <citation type="submission" date="2022-08" db="EMBL/GenBank/DDBJ databases">
        <title>Whole genome sequencing of non-tuberculosis mycobacteria type-strains.</title>
        <authorList>
            <person name="Igarashi Y."/>
            <person name="Osugi A."/>
            <person name="Mitarai S."/>
        </authorList>
    </citation>
    <scope>NUCLEOTIDE SEQUENCE</scope>
    <source>
        <strain evidence="2">DSM 45127</strain>
    </source>
</reference>
<evidence type="ECO:0000313" key="2">
    <source>
        <dbReference type="EMBL" id="UMB70148.1"/>
    </source>
</evidence>
<name>A0ABY3VNW9_9MYCO</name>
<keyword evidence="3" id="KW-1185">Reference proteome</keyword>
<feature type="chain" id="PRO_5047036314" evidence="1">
    <location>
        <begin position="31"/>
        <end position="487"/>
    </location>
</feature>
<dbReference type="RefSeq" id="WP_240261874.1">
    <property type="nucleotide sequence ID" value="NZ_CP092488.2"/>
</dbReference>
<evidence type="ECO:0000256" key="1">
    <source>
        <dbReference type="SAM" id="SignalP"/>
    </source>
</evidence>
<accession>A0ABY3VNW9</accession>